<dbReference type="Proteomes" id="UP000253940">
    <property type="component" value="Chromosome"/>
</dbReference>
<evidence type="ECO:0000256" key="1">
    <source>
        <dbReference type="ARBA" id="ARBA00007164"/>
    </source>
</evidence>
<evidence type="ECO:0000256" key="5">
    <source>
        <dbReference type="ARBA" id="ARBA00022984"/>
    </source>
</evidence>
<evidence type="ECO:0000256" key="2">
    <source>
        <dbReference type="ARBA" id="ARBA00022729"/>
    </source>
</evidence>
<dbReference type="AlphaFoldDB" id="A0A345PA82"/>
<evidence type="ECO:0000313" key="13">
    <source>
        <dbReference type="Proteomes" id="UP000253940"/>
    </source>
</evidence>
<organism evidence="12 13">
    <name type="scientific">Aquirhabdus parva</name>
    <dbReference type="NCBI Taxonomy" id="2283318"/>
    <lineage>
        <taxon>Bacteria</taxon>
        <taxon>Pseudomonadati</taxon>
        <taxon>Pseudomonadota</taxon>
        <taxon>Gammaproteobacteria</taxon>
        <taxon>Moraxellales</taxon>
        <taxon>Moraxellaceae</taxon>
        <taxon>Aquirhabdus</taxon>
    </lineage>
</organism>
<comment type="similarity">
    <text evidence="1 9">Belongs to the peptidase S11 family.</text>
</comment>
<gene>
    <name evidence="12" type="ORF">HYN46_15890</name>
</gene>
<dbReference type="Pfam" id="PF00768">
    <property type="entry name" value="Peptidase_S11"/>
    <property type="match status" value="1"/>
</dbReference>
<evidence type="ECO:0000313" key="12">
    <source>
        <dbReference type="EMBL" id="AXI04191.1"/>
    </source>
</evidence>
<feature type="active site" evidence="7">
    <location>
        <position position="227"/>
    </location>
</feature>
<dbReference type="KEGG" id="mbah:HYN46_15890"/>
<protein>
    <submittedName>
        <fullName evidence="12">D-alanyl-D-alanine endopeptidase</fullName>
    </submittedName>
</protein>
<dbReference type="PANTHER" id="PTHR21581">
    <property type="entry name" value="D-ALANYL-D-ALANINE CARBOXYPEPTIDASE"/>
    <property type="match status" value="1"/>
</dbReference>
<reference evidence="12 13" key="1">
    <citation type="submission" date="2018-07" db="EMBL/GenBank/DDBJ databases">
        <title>Genome sequencing of Moraxellaceae gen. HYN0046.</title>
        <authorList>
            <person name="Kim M."/>
            <person name="Yi H."/>
        </authorList>
    </citation>
    <scope>NUCLEOTIDE SEQUENCE [LARGE SCALE GENOMIC DNA]</scope>
    <source>
        <strain evidence="12 13">HYN0046</strain>
    </source>
</reference>
<sequence>MNTPLLHDAATHPGSIADQIIDRGQITRPLLRGTVTLGLISWLFAAQAHANLQISQSTVHPTTAANNGQITWSNDSNSRASRLMHNDSDEDDDSPPASLTVDIRTLPKAPVSRSGSLSGLIESVRDKVTGNSSDTQTALSLNANAALVMDSNTGEVLYGKNIDLVRPMASITKLMTAMVTLDARMPMDEKITLQPEDFEGPKRASSSLRPFQTYNRAEVLLLALMKSENPAAAALARTYSQGRTSFMAHMNSKAKTLGMNTAFFGDPTGLDNRNSASPRDLAKMVKAAYEYEVIRRFSTTAEHDFFNDNGILHARNTNALVREGQWDIGLSKTGYISEAGRCVVMQARVNQRPTVIVLMDAQSSQGRTGDANRIMSWLGNIFQGNASNAN</sequence>
<dbReference type="GO" id="GO:0006508">
    <property type="term" value="P:proteolysis"/>
    <property type="evidence" value="ECO:0007669"/>
    <property type="project" value="InterPro"/>
</dbReference>
<keyword evidence="6" id="KW-0961">Cell wall biogenesis/degradation</keyword>
<feature type="domain" description="Peptidase S11 D-alanyl-D-alanine carboxypeptidase A N-terminal" evidence="11">
    <location>
        <begin position="136"/>
        <end position="362"/>
    </location>
</feature>
<feature type="compositionally biased region" description="Polar residues" evidence="10">
    <location>
        <begin position="64"/>
        <end position="80"/>
    </location>
</feature>
<accession>A0A345PA82</accession>
<evidence type="ECO:0000256" key="6">
    <source>
        <dbReference type="ARBA" id="ARBA00023316"/>
    </source>
</evidence>
<feature type="active site" description="Proton acceptor" evidence="7">
    <location>
        <position position="173"/>
    </location>
</feature>
<dbReference type="RefSeq" id="WP_114900299.1">
    <property type="nucleotide sequence ID" value="NZ_CP031222.1"/>
</dbReference>
<feature type="region of interest" description="Disordered" evidence="10">
    <location>
        <begin position="64"/>
        <end position="98"/>
    </location>
</feature>
<keyword evidence="13" id="KW-1185">Reference proteome</keyword>
<dbReference type="EMBL" id="CP031222">
    <property type="protein sequence ID" value="AXI04191.1"/>
    <property type="molecule type" value="Genomic_DNA"/>
</dbReference>
<dbReference type="InterPro" id="IPR018044">
    <property type="entry name" value="Peptidase_S11"/>
</dbReference>
<evidence type="ECO:0000256" key="8">
    <source>
        <dbReference type="PIRSR" id="PIRSR618044-2"/>
    </source>
</evidence>
<evidence type="ECO:0000256" key="4">
    <source>
        <dbReference type="ARBA" id="ARBA00022960"/>
    </source>
</evidence>
<evidence type="ECO:0000256" key="7">
    <source>
        <dbReference type="PIRSR" id="PIRSR618044-1"/>
    </source>
</evidence>
<evidence type="ECO:0000259" key="11">
    <source>
        <dbReference type="Pfam" id="PF00768"/>
    </source>
</evidence>
<dbReference type="Gene3D" id="3.40.710.10">
    <property type="entry name" value="DD-peptidase/beta-lactamase superfamily"/>
    <property type="match status" value="1"/>
</dbReference>
<feature type="binding site" evidence="8">
    <location>
        <position position="332"/>
    </location>
    <ligand>
        <name>substrate</name>
    </ligand>
</feature>
<keyword evidence="3" id="KW-0378">Hydrolase</keyword>
<keyword evidence="2" id="KW-0732">Signal</keyword>
<keyword evidence="5" id="KW-0573">Peptidoglycan synthesis</keyword>
<dbReference type="PANTHER" id="PTHR21581:SF26">
    <property type="entry name" value="D-ALANYL-D-ALANINE ENDOPEPTIDASE"/>
    <property type="match status" value="1"/>
</dbReference>
<evidence type="ECO:0000256" key="3">
    <source>
        <dbReference type="ARBA" id="ARBA00022801"/>
    </source>
</evidence>
<evidence type="ECO:0000256" key="10">
    <source>
        <dbReference type="SAM" id="MobiDB-lite"/>
    </source>
</evidence>
<dbReference type="PRINTS" id="PR00725">
    <property type="entry name" value="DADACBPTASE1"/>
</dbReference>
<dbReference type="InterPro" id="IPR012338">
    <property type="entry name" value="Beta-lactam/transpept-like"/>
</dbReference>
<dbReference type="InterPro" id="IPR001967">
    <property type="entry name" value="Peptidase_S11_N"/>
</dbReference>
<dbReference type="GO" id="GO:0008360">
    <property type="term" value="P:regulation of cell shape"/>
    <property type="evidence" value="ECO:0007669"/>
    <property type="project" value="UniProtKB-KW"/>
</dbReference>
<feature type="active site" description="Acyl-ester intermediate" evidence="7">
    <location>
        <position position="170"/>
    </location>
</feature>
<dbReference type="GO" id="GO:0009252">
    <property type="term" value="P:peptidoglycan biosynthetic process"/>
    <property type="evidence" value="ECO:0007669"/>
    <property type="project" value="UniProtKB-KW"/>
</dbReference>
<dbReference type="OrthoDB" id="5688590at2"/>
<keyword evidence="4" id="KW-0133">Cell shape</keyword>
<name>A0A345PA82_9GAMM</name>
<dbReference type="GO" id="GO:0009002">
    <property type="term" value="F:serine-type D-Ala-D-Ala carboxypeptidase activity"/>
    <property type="evidence" value="ECO:0007669"/>
    <property type="project" value="InterPro"/>
</dbReference>
<proteinExistence type="inferred from homology"/>
<dbReference type="GO" id="GO:0071555">
    <property type="term" value="P:cell wall organization"/>
    <property type="evidence" value="ECO:0007669"/>
    <property type="project" value="UniProtKB-KW"/>
</dbReference>
<dbReference type="SUPFAM" id="SSF56601">
    <property type="entry name" value="beta-lactamase/transpeptidase-like"/>
    <property type="match status" value="1"/>
</dbReference>
<evidence type="ECO:0000256" key="9">
    <source>
        <dbReference type="RuleBase" id="RU004016"/>
    </source>
</evidence>